<accession>A0A242N7T5</accession>
<dbReference type="EMBL" id="NBTZ01000009">
    <property type="protein sequence ID" value="OTP79474.1"/>
    <property type="molecule type" value="Genomic_DNA"/>
</dbReference>
<organism evidence="1 2">
    <name type="scientific">Caballeronia sordidicola</name>
    <name type="common">Burkholderia sordidicola</name>
    <dbReference type="NCBI Taxonomy" id="196367"/>
    <lineage>
        <taxon>Bacteria</taxon>
        <taxon>Pseudomonadati</taxon>
        <taxon>Pseudomonadota</taxon>
        <taxon>Betaproteobacteria</taxon>
        <taxon>Burkholderiales</taxon>
        <taxon>Burkholderiaceae</taxon>
        <taxon>Caballeronia</taxon>
    </lineage>
</organism>
<proteinExistence type="predicted"/>
<dbReference type="Proteomes" id="UP000195221">
    <property type="component" value="Unassembled WGS sequence"/>
</dbReference>
<evidence type="ECO:0000313" key="1">
    <source>
        <dbReference type="EMBL" id="OTP79474.1"/>
    </source>
</evidence>
<name>A0A242N7T5_CABSO</name>
<protein>
    <submittedName>
        <fullName evidence="1">Uncharacterized protein</fullName>
    </submittedName>
</protein>
<gene>
    <name evidence="1" type="ORF">PAMC26577_01005</name>
</gene>
<reference evidence="1 2" key="1">
    <citation type="submission" date="2017-03" db="EMBL/GenBank/DDBJ databases">
        <title>Genome analysis of strain PAMC 26577.</title>
        <authorList>
            <person name="Oh H.-M."/>
            <person name="Yang J.-A."/>
        </authorList>
    </citation>
    <scope>NUCLEOTIDE SEQUENCE [LARGE SCALE GENOMIC DNA]</scope>
    <source>
        <strain evidence="1 2">PAMC 26577</strain>
    </source>
</reference>
<sequence length="86" mass="9431">MEQTVEGKIMDQLIPVLLADSTVLAALVALRAKAAAKPEDALEDFRASIHKSMDRIYTGTNLPPGFADKIRARIDEIFTAAPKFMD</sequence>
<dbReference type="AlphaFoldDB" id="A0A242N7T5"/>
<dbReference type="RefSeq" id="WP_075357921.1">
    <property type="nucleotide sequence ID" value="NZ_MSRG01000020.1"/>
</dbReference>
<comment type="caution">
    <text evidence="1">The sequence shown here is derived from an EMBL/GenBank/DDBJ whole genome shotgun (WGS) entry which is preliminary data.</text>
</comment>
<evidence type="ECO:0000313" key="2">
    <source>
        <dbReference type="Proteomes" id="UP000195221"/>
    </source>
</evidence>